<dbReference type="AlphaFoldDB" id="A0A9P7DQI0"/>
<feature type="non-terminal residue" evidence="1">
    <location>
        <position position="1"/>
    </location>
</feature>
<name>A0A9P7DQI0_9AGAM</name>
<dbReference type="GeneID" id="64631322"/>
<accession>A0A9P7DQI0</accession>
<dbReference type="Proteomes" id="UP000807769">
    <property type="component" value="Unassembled WGS sequence"/>
</dbReference>
<keyword evidence="2" id="KW-1185">Reference proteome</keyword>
<comment type="caution">
    <text evidence="1">The sequence shown here is derived from an EMBL/GenBank/DDBJ whole genome shotgun (WGS) entry which is preliminary data.</text>
</comment>
<dbReference type="RefSeq" id="XP_041185962.1">
    <property type="nucleotide sequence ID" value="XM_041337306.1"/>
</dbReference>
<organism evidence="1 2">
    <name type="scientific">Suillus subaureus</name>
    <dbReference type="NCBI Taxonomy" id="48587"/>
    <lineage>
        <taxon>Eukaryota</taxon>
        <taxon>Fungi</taxon>
        <taxon>Dikarya</taxon>
        <taxon>Basidiomycota</taxon>
        <taxon>Agaricomycotina</taxon>
        <taxon>Agaricomycetes</taxon>
        <taxon>Agaricomycetidae</taxon>
        <taxon>Boletales</taxon>
        <taxon>Suillineae</taxon>
        <taxon>Suillaceae</taxon>
        <taxon>Suillus</taxon>
    </lineage>
</organism>
<reference evidence="1" key="1">
    <citation type="journal article" date="2020" name="New Phytol.">
        <title>Comparative genomics reveals dynamic genome evolution in host specialist ectomycorrhizal fungi.</title>
        <authorList>
            <person name="Lofgren L.A."/>
            <person name="Nguyen N.H."/>
            <person name="Vilgalys R."/>
            <person name="Ruytinx J."/>
            <person name="Liao H.L."/>
            <person name="Branco S."/>
            <person name="Kuo A."/>
            <person name="LaButti K."/>
            <person name="Lipzen A."/>
            <person name="Andreopoulos W."/>
            <person name="Pangilinan J."/>
            <person name="Riley R."/>
            <person name="Hundley H."/>
            <person name="Na H."/>
            <person name="Barry K."/>
            <person name="Grigoriev I.V."/>
            <person name="Stajich J.E."/>
            <person name="Kennedy P.G."/>
        </authorList>
    </citation>
    <scope>NUCLEOTIDE SEQUENCE</scope>
    <source>
        <strain evidence="1">MN1</strain>
    </source>
</reference>
<evidence type="ECO:0000313" key="1">
    <source>
        <dbReference type="EMBL" id="KAG1800697.1"/>
    </source>
</evidence>
<gene>
    <name evidence="1" type="ORF">BJ212DRAFT_1400125</name>
</gene>
<sequence length="77" mass="8217">MPWCSIESGVGNDRFDLGLATLLKSLIVVCFFYTGTFENPRVCCPCTCVHVVVASHVWSALVAASAQWGSTKLGAPP</sequence>
<proteinExistence type="predicted"/>
<evidence type="ECO:0000313" key="2">
    <source>
        <dbReference type="Proteomes" id="UP000807769"/>
    </source>
</evidence>
<dbReference type="EMBL" id="JABBWG010000107">
    <property type="protein sequence ID" value="KAG1800697.1"/>
    <property type="molecule type" value="Genomic_DNA"/>
</dbReference>
<protein>
    <submittedName>
        <fullName evidence="1">Uncharacterized protein</fullName>
    </submittedName>
</protein>